<organism evidence="2 3">
    <name type="scientific">Colocasia esculenta</name>
    <name type="common">Wild taro</name>
    <name type="synonym">Arum esculentum</name>
    <dbReference type="NCBI Taxonomy" id="4460"/>
    <lineage>
        <taxon>Eukaryota</taxon>
        <taxon>Viridiplantae</taxon>
        <taxon>Streptophyta</taxon>
        <taxon>Embryophyta</taxon>
        <taxon>Tracheophyta</taxon>
        <taxon>Spermatophyta</taxon>
        <taxon>Magnoliopsida</taxon>
        <taxon>Liliopsida</taxon>
        <taxon>Araceae</taxon>
        <taxon>Aroideae</taxon>
        <taxon>Colocasieae</taxon>
        <taxon>Colocasia</taxon>
    </lineage>
</organism>
<sequence length="148" mass="17026">MKNLGRFRGSKLEILIRLASGFFQHGQGNDCDLWKQTEFNSDSRFEHGQGDECDLWKLMEFNSDSRFEVDTSNLHSTSQFRLKMKNLGRFRGLRLEILIRLASGFFQHGQGDECDLWKLTELNSDSRFEVPSASGVGGEEHEDEEDDS</sequence>
<evidence type="ECO:0000313" key="2">
    <source>
        <dbReference type="EMBL" id="MQM23692.1"/>
    </source>
</evidence>
<name>A0A843XXE2_COLES</name>
<feature type="region of interest" description="Disordered" evidence="1">
    <location>
        <begin position="128"/>
        <end position="148"/>
    </location>
</feature>
<accession>A0A843XXE2</accession>
<evidence type="ECO:0000256" key="1">
    <source>
        <dbReference type="SAM" id="MobiDB-lite"/>
    </source>
</evidence>
<dbReference type="EMBL" id="NMUH01017428">
    <property type="protein sequence ID" value="MQM23692.1"/>
    <property type="molecule type" value="Genomic_DNA"/>
</dbReference>
<protein>
    <submittedName>
        <fullName evidence="2">Uncharacterized protein</fullName>
    </submittedName>
</protein>
<comment type="caution">
    <text evidence="2">The sequence shown here is derived from an EMBL/GenBank/DDBJ whole genome shotgun (WGS) entry which is preliminary data.</text>
</comment>
<keyword evidence="3" id="KW-1185">Reference proteome</keyword>
<gene>
    <name evidence="2" type="ORF">Taro_056759</name>
</gene>
<proteinExistence type="predicted"/>
<evidence type="ECO:0000313" key="3">
    <source>
        <dbReference type="Proteomes" id="UP000652761"/>
    </source>
</evidence>
<reference evidence="2" key="1">
    <citation type="submission" date="2017-07" db="EMBL/GenBank/DDBJ databases">
        <title>Taro Niue Genome Assembly and Annotation.</title>
        <authorList>
            <person name="Atibalentja N."/>
            <person name="Keating K."/>
            <person name="Fields C.J."/>
        </authorList>
    </citation>
    <scope>NUCLEOTIDE SEQUENCE</scope>
    <source>
        <strain evidence="2">Niue_2</strain>
        <tissue evidence="2">Leaf</tissue>
    </source>
</reference>
<dbReference type="Proteomes" id="UP000652761">
    <property type="component" value="Unassembled WGS sequence"/>
</dbReference>
<dbReference type="AlphaFoldDB" id="A0A843XXE2"/>